<reference evidence="1" key="1">
    <citation type="submission" date="2016-10" db="EMBL/GenBank/DDBJ databases">
        <authorList>
            <person name="de Groot N.N."/>
        </authorList>
    </citation>
    <scope>NUCLEOTIDE SEQUENCE [LARGE SCALE GENOMIC DNA]</scope>
    <source>
        <strain evidence="1">DSM 23515</strain>
    </source>
</reference>
<name>A0A1I2Q045_9FLAO</name>
<dbReference type="EMBL" id="FOOH01000039">
    <property type="protein sequence ID" value="SFG21875.1"/>
    <property type="molecule type" value="Genomic_DNA"/>
</dbReference>
<gene>
    <name evidence="1" type="ORF">SAMN04488033_13920</name>
    <name evidence="2" type="ORF">SAMN04488033_1411</name>
</gene>
<evidence type="ECO:0000313" key="1">
    <source>
        <dbReference type="EMBL" id="SFG21875.1"/>
    </source>
</evidence>
<evidence type="ECO:0000313" key="3">
    <source>
        <dbReference type="Proteomes" id="UP000199116"/>
    </source>
</evidence>
<proteinExistence type="predicted"/>
<evidence type="ECO:0000313" key="2">
    <source>
        <dbReference type="EMBL" id="SFG22440.1"/>
    </source>
</evidence>
<dbReference type="EMBL" id="FOOH01000041">
    <property type="protein sequence ID" value="SFG22440.1"/>
    <property type="molecule type" value="Genomic_DNA"/>
</dbReference>
<dbReference type="Proteomes" id="UP000199116">
    <property type="component" value="Unassembled WGS sequence"/>
</dbReference>
<dbReference type="AlphaFoldDB" id="A0A1I2Q045"/>
<reference evidence="3" key="2">
    <citation type="submission" date="2016-10" db="EMBL/GenBank/DDBJ databases">
        <authorList>
            <person name="Varghese N."/>
            <person name="Submissions S."/>
        </authorList>
    </citation>
    <scope>NUCLEOTIDE SEQUENCE [LARGE SCALE GENOMIC DNA]</scope>
    <source>
        <strain evidence="3">DSM 23515</strain>
    </source>
</reference>
<organism evidence="1 3">
    <name type="scientific">Salegentibacter agarivorans</name>
    <dbReference type="NCBI Taxonomy" id="345907"/>
    <lineage>
        <taxon>Bacteria</taxon>
        <taxon>Pseudomonadati</taxon>
        <taxon>Bacteroidota</taxon>
        <taxon>Flavobacteriia</taxon>
        <taxon>Flavobacteriales</taxon>
        <taxon>Flavobacteriaceae</taxon>
        <taxon>Salegentibacter</taxon>
    </lineage>
</organism>
<protein>
    <submittedName>
        <fullName evidence="1">Uncharacterized protein</fullName>
    </submittedName>
</protein>
<accession>A0A1I2Q045</accession>
<sequence>MHAAYTTKPSPINLLGLKAERNWNYYELITKKYKADKAGIELIVD</sequence>
<keyword evidence="3" id="KW-1185">Reference proteome</keyword>